<evidence type="ECO:0000313" key="1">
    <source>
        <dbReference type="EMBL" id="OCH88652.1"/>
    </source>
</evidence>
<proteinExistence type="predicted"/>
<dbReference type="AlphaFoldDB" id="A0A8E2AV30"/>
<gene>
    <name evidence="1" type="ORF">OBBRIDRAFT_71154</name>
</gene>
<sequence>MCAWCIRSCRLTSAVRHCSMFHLTKSSVSFQTHAQLTKGAFERDSYLHHADEQTICLGSPIYHMAEQTISCPRYSRAPNSLRTLLSRMLSSIILTDNHAVHRTRANPGALMVPYFEFLAMPYSKHSRKQCPFVSSESRGHEYCRRTAIIPYTDYISMYSLRTLSAHVLSIDALSESKTWS</sequence>
<reference evidence="1 2" key="1">
    <citation type="submission" date="2016-07" db="EMBL/GenBank/DDBJ databases">
        <title>Draft genome of the white-rot fungus Obba rivulosa 3A-2.</title>
        <authorList>
            <consortium name="DOE Joint Genome Institute"/>
            <person name="Miettinen O."/>
            <person name="Riley R."/>
            <person name="Acob R."/>
            <person name="Barry K."/>
            <person name="Cullen D."/>
            <person name="De Vries R."/>
            <person name="Hainaut M."/>
            <person name="Hatakka A."/>
            <person name="Henrissat B."/>
            <person name="Hilden K."/>
            <person name="Kuo R."/>
            <person name="Labutti K."/>
            <person name="Lipzen A."/>
            <person name="Makela M.R."/>
            <person name="Sandor L."/>
            <person name="Spatafora J.W."/>
            <person name="Grigoriev I.V."/>
            <person name="Hibbett D.S."/>
        </authorList>
    </citation>
    <scope>NUCLEOTIDE SEQUENCE [LARGE SCALE GENOMIC DNA]</scope>
    <source>
        <strain evidence="1 2">3A-2</strain>
    </source>
</reference>
<organism evidence="1 2">
    <name type="scientific">Obba rivulosa</name>
    <dbReference type="NCBI Taxonomy" id="1052685"/>
    <lineage>
        <taxon>Eukaryota</taxon>
        <taxon>Fungi</taxon>
        <taxon>Dikarya</taxon>
        <taxon>Basidiomycota</taxon>
        <taxon>Agaricomycotina</taxon>
        <taxon>Agaricomycetes</taxon>
        <taxon>Polyporales</taxon>
        <taxon>Gelatoporiaceae</taxon>
        <taxon>Obba</taxon>
    </lineage>
</organism>
<dbReference type="Proteomes" id="UP000250043">
    <property type="component" value="Unassembled WGS sequence"/>
</dbReference>
<dbReference type="EMBL" id="KV722447">
    <property type="protein sequence ID" value="OCH88652.1"/>
    <property type="molecule type" value="Genomic_DNA"/>
</dbReference>
<protein>
    <submittedName>
        <fullName evidence="1">Uncharacterized protein</fullName>
    </submittedName>
</protein>
<keyword evidence="2" id="KW-1185">Reference proteome</keyword>
<name>A0A8E2AV30_9APHY</name>
<evidence type="ECO:0000313" key="2">
    <source>
        <dbReference type="Proteomes" id="UP000250043"/>
    </source>
</evidence>
<accession>A0A8E2AV30</accession>